<evidence type="ECO:0000313" key="3">
    <source>
        <dbReference type="Proteomes" id="UP000440578"/>
    </source>
</evidence>
<gene>
    <name evidence="2" type="ORF">FJT64_026738</name>
</gene>
<reference evidence="2 3" key="1">
    <citation type="submission" date="2019-07" db="EMBL/GenBank/DDBJ databases">
        <title>Draft genome assembly of a fouling barnacle, Amphibalanus amphitrite (Darwin, 1854): The first reference genome for Thecostraca.</title>
        <authorList>
            <person name="Kim W."/>
        </authorList>
    </citation>
    <scope>NUCLEOTIDE SEQUENCE [LARGE SCALE GENOMIC DNA]</scope>
    <source>
        <strain evidence="2">SNU_AA5</strain>
        <tissue evidence="2">Soma without cirri and trophi</tissue>
    </source>
</reference>
<dbReference type="EMBL" id="VIIS01001227">
    <property type="protein sequence ID" value="KAF0300835.1"/>
    <property type="molecule type" value="Genomic_DNA"/>
</dbReference>
<evidence type="ECO:0000256" key="1">
    <source>
        <dbReference type="SAM" id="Phobius"/>
    </source>
</evidence>
<feature type="transmembrane region" description="Helical" evidence="1">
    <location>
        <begin position="48"/>
        <end position="70"/>
    </location>
</feature>
<proteinExistence type="predicted"/>
<dbReference type="Proteomes" id="UP000440578">
    <property type="component" value="Unassembled WGS sequence"/>
</dbReference>
<organism evidence="2 3">
    <name type="scientific">Amphibalanus amphitrite</name>
    <name type="common">Striped barnacle</name>
    <name type="synonym">Balanus amphitrite</name>
    <dbReference type="NCBI Taxonomy" id="1232801"/>
    <lineage>
        <taxon>Eukaryota</taxon>
        <taxon>Metazoa</taxon>
        <taxon>Ecdysozoa</taxon>
        <taxon>Arthropoda</taxon>
        <taxon>Crustacea</taxon>
        <taxon>Multicrustacea</taxon>
        <taxon>Cirripedia</taxon>
        <taxon>Thoracica</taxon>
        <taxon>Thoracicalcarea</taxon>
        <taxon>Balanomorpha</taxon>
        <taxon>Balanoidea</taxon>
        <taxon>Balanidae</taxon>
        <taxon>Amphibalaninae</taxon>
        <taxon>Amphibalanus</taxon>
    </lineage>
</organism>
<accession>A0A6A4W339</accession>
<protein>
    <submittedName>
        <fullName evidence="2">Uncharacterized protein</fullName>
    </submittedName>
</protein>
<dbReference type="Pfam" id="PF07841">
    <property type="entry name" value="DM4_12"/>
    <property type="match status" value="1"/>
</dbReference>
<keyword evidence="1" id="KW-0472">Membrane</keyword>
<keyword evidence="3" id="KW-1185">Reference proteome</keyword>
<comment type="caution">
    <text evidence="2">The sequence shown here is derived from an EMBL/GenBank/DDBJ whole genome shotgun (WGS) entry which is preliminary data.</text>
</comment>
<keyword evidence="1" id="KW-1133">Transmembrane helix</keyword>
<dbReference type="AlphaFoldDB" id="A0A6A4W339"/>
<keyword evidence="1" id="KW-0812">Transmembrane</keyword>
<name>A0A6A4W339_AMPAM</name>
<dbReference type="InterPro" id="IPR006631">
    <property type="entry name" value="DM4_12"/>
</dbReference>
<sequence length="459" mass="49791">MLAAAAFAAAMGAAQGLDLDLASRMEDVIDPRFFIILNGSNTDNVGQYVLGAIGVVLVLGLLLMLLLLAFGGAGGGGQGLAFNRYDQYEPDTYASYQNNYQPAQGFNGFQARSLAGAFAPSGADTGGFVPNPHPFHTAADLNSIYTGGQPSSYSSYKTANGFTVLPGGSGATSKYNFSASQSAVKQDRQGILLATQRPEVHPEDRDDAYDFSEYPPEDFNSYSREELRRLRTKCYQFHYHYGPLYDVQKSFQGLRRTVQKTASNTARDFYTTTGRLSHAINRSANGFARFMGGLGGKVMFTVLATAAALLFISLLQIGINVSGRASVSGILDALAGWTSTVRSEPAARSSRGLSAYDAIQVLYMLEQAFEKMRVLEFECQQRAVCETHQADAPQKFGQIATDIQKFIGSVDESTVESSSKFAAFREAARRGAEQQDCQQAYATKCPKGLREYLSAESKY</sequence>
<evidence type="ECO:0000313" key="2">
    <source>
        <dbReference type="EMBL" id="KAF0300835.1"/>
    </source>
</evidence>
<feature type="transmembrane region" description="Helical" evidence="1">
    <location>
        <begin position="298"/>
        <end position="319"/>
    </location>
</feature>